<protein>
    <submittedName>
        <fullName evidence="2">Uncharacterized protein</fullName>
    </submittedName>
</protein>
<gene>
    <name evidence="2" type="ORF">V1264_022165</name>
</gene>
<sequence length="218" mass="23768">MLFAVASLFLATILMTQANTIESDVTFIEPLSEELFIFDVISDATPAELKGSVKSAGVEIRHSFHVLGTRQYLFVVVGDRTGALGNLVFPKGSVVTQYPVQHIKDFYNMVGGSGWDGEDTEATLDDNNLLVFIWEVAVPHDTSTSQFKSIMQTTARTYQGADEKVKPVLYAVVGRYPAKIFFFGNVDENAAQKAVLDGLDAAGGPGNNVINCLRLRKV</sequence>
<feature type="chain" id="PRO_5043044594" evidence="1">
    <location>
        <begin position="19"/>
        <end position="218"/>
    </location>
</feature>
<evidence type="ECO:0000313" key="3">
    <source>
        <dbReference type="Proteomes" id="UP001374579"/>
    </source>
</evidence>
<comment type="caution">
    <text evidence="2">The sequence shown here is derived from an EMBL/GenBank/DDBJ whole genome shotgun (WGS) entry which is preliminary data.</text>
</comment>
<feature type="signal peptide" evidence="1">
    <location>
        <begin position="1"/>
        <end position="18"/>
    </location>
</feature>
<dbReference type="AlphaFoldDB" id="A0AAN9AJQ0"/>
<evidence type="ECO:0000256" key="1">
    <source>
        <dbReference type="SAM" id="SignalP"/>
    </source>
</evidence>
<dbReference type="Proteomes" id="UP001374579">
    <property type="component" value="Unassembled WGS sequence"/>
</dbReference>
<dbReference type="EMBL" id="JBAMIC010004070">
    <property type="protein sequence ID" value="KAK7088228.1"/>
    <property type="molecule type" value="Genomic_DNA"/>
</dbReference>
<organism evidence="2 3">
    <name type="scientific">Littorina saxatilis</name>
    <dbReference type="NCBI Taxonomy" id="31220"/>
    <lineage>
        <taxon>Eukaryota</taxon>
        <taxon>Metazoa</taxon>
        <taxon>Spiralia</taxon>
        <taxon>Lophotrochozoa</taxon>
        <taxon>Mollusca</taxon>
        <taxon>Gastropoda</taxon>
        <taxon>Caenogastropoda</taxon>
        <taxon>Littorinimorpha</taxon>
        <taxon>Littorinoidea</taxon>
        <taxon>Littorinidae</taxon>
        <taxon>Littorina</taxon>
    </lineage>
</organism>
<keyword evidence="3" id="KW-1185">Reference proteome</keyword>
<reference evidence="2 3" key="1">
    <citation type="submission" date="2024-02" db="EMBL/GenBank/DDBJ databases">
        <title>Chromosome-scale genome assembly of the rough periwinkle Littorina saxatilis.</title>
        <authorList>
            <person name="De Jode A."/>
            <person name="Faria R."/>
            <person name="Formenti G."/>
            <person name="Sims Y."/>
            <person name="Smith T.P."/>
            <person name="Tracey A."/>
            <person name="Wood J.M.D."/>
            <person name="Zagrodzka Z.B."/>
            <person name="Johannesson K."/>
            <person name="Butlin R.K."/>
            <person name="Leder E.H."/>
        </authorList>
    </citation>
    <scope>NUCLEOTIDE SEQUENCE [LARGE SCALE GENOMIC DNA]</scope>
    <source>
        <strain evidence="2">Snail1</strain>
        <tissue evidence="2">Muscle</tissue>
    </source>
</reference>
<proteinExistence type="predicted"/>
<accession>A0AAN9AJQ0</accession>
<name>A0AAN9AJQ0_9CAEN</name>
<evidence type="ECO:0000313" key="2">
    <source>
        <dbReference type="EMBL" id="KAK7088228.1"/>
    </source>
</evidence>
<keyword evidence="1" id="KW-0732">Signal</keyword>